<proteinExistence type="predicted"/>
<dbReference type="EMBL" id="UZAE01006376">
    <property type="protein sequence ID" value="VDO02079.1"/>
    <property type="molecule type" value="Genomic_DNA"/>
</dbReference>
<reference evidence="2 3" key="2">
    <citation type="submission" date="2018-11" db="EMBL/GenBank/DDBJ databases">
        <authorList>
            <consortium name="Pathogen Informatics"/>
        </authorList>
    </citation>
    <scope>NUCLEOTIDE SEQUENCE [LARGE SCALE GENOMIC DNA]</scope>
</reference>
<gene>
    <name evidence="2" type="ORF">HNAJ_LOCUS6219</name>
</gene>
<organism evidence="4">
    <name type="scientific">Rodentolepis nana</name>
    <name type="common">Dwarf tapeworm</name>
    <name type="synonym">Hymenolepis nana</name>
    <dbReference type="NCBI Taxonomy" id="102285"/>
    <lineage>
        <taxon>Eukaryota</taxon>
        <taxon>Metazoa</taxon>
        <taxon>Spiralia</taxon>
        <taxon>Lophotrochozoa</taxon>
        <taxon>Platyhelminthes</taxon>
        <taxon>Cestoda</taxon>
        <taxon>Eucestoda</taxon>
        <taxon>Cyclophyllidea</taxon>
        <taxon>Hymenolepididae</taxon>
        <taxon>Rodentolepis</taxon>
    </lineage>
</organism>
<dbReference type="WBParaSite" id="HNAJ_0000622301-mRNA-1">
    <property type="protein sequence ID" value="HNAJ_0000622301-mRNA-1"/>
    <property type="gene ID" value="HNAJ_0000622301"/>
</dbReference>
<accession>A0A0R3TGN2</accession>
<feature type="compositionally biased region" description="Polar residues" evidence="1">
    <location>
        <begin position="83"/>
        <end position="104"/>
    </location>
</feature>
<reference evidence="4" key="1">
    <citation type="submission" date="2017-02" db="UniProtKB">
        <authorList>
            <consortium name="WormBaseParasite"/>
        </authorList>
    </citation>
    <scope>IDENTIFICATION</scope>
</reference>
<keyword evidence="3" id="KW-1185">Reference proteome</keyword>
<name>A0A0R3TGN2_RODNA</name>
<evidence type="ECO:0000256" key="1">
    <source>
        <dbReference type="SAM" id="MobiDB-lite"/>
    </source>
</evidence>
<dbReference type="AlphaFoldDB" id="A0A0R3TGN2"/>
<feature type="compositionally biased region" description="Low complexity" evidence="1">
    <location>
        <begin position="72"/>
        <end position="82"/>
    </location>
</feature>
<dbReference type="STRING" id="102285.A0A0R3TGN2"/>
<protein>
    <submittedName>
        <fullName evidence="2 4">Uncharacterized protein</fullName>
    </submittedName>
</protein>
<feature type="region of interest" description="Disordered" evidence="1">
    <location>
        <begin position="70"/>
        <end position="112"/>
    </location>
</feature>
<sequence>MCKSFKCPIMRSIIIDAHLMVGGEVRIVVSRVRLFTGDNRPSEDEELYKMGFRKRLSAPLISSLIHAFMHPSSSSTSSKKSSLQFTNMEDTTGSSFEENRSSAGTKRKSNSY</sequence>
<evidence type="ECO:0000313" key="2">
    <source>
        <dbReference type="EMBL" id="VDO02079.1"/>
    </source>
</evidence>
<evidence type="ECO:0000313" key="3">
    <source>
        <dbReference type="Proteomes" id="UP000278807"/>
    </source>
</evidence>
<evidence type="ECO:0000313" key="4">
    <source>
        <dbReference type="WBParaSite" id="HNAJ_0000622301-mRNA-1"/>
    </source>
</evidence>
<dbReference type="Proteomes" id="UP000278807">
    <property type="component" value="Unassembled WGS sequence"/>
</dbReference>